<dbReference type="InterPro" id="IPR013561">
    <property type="entry name" value="FilR1_middle_dom"/>
</dbReference>
<evidence type="ECO:0000313" key="3">
    <source>
        <dbReference type="Proteomes" id="UP000033116"/>
    </source>
</evidence>
<dbReference type="InterPro" id="IPR011991">
    <property type="entry name" value="ArsR-like_HTH"/>
</dbReference>
<organism evidence="2 3">
    <name type="scientific">Methanosarcina mazei SarPi</name>
    <dbReference type="NCBI Taxonomy" id="1434115"/>
    <lineage>
        <taxon>Archaea</taxon>
        <taxon>Methanobacteriati</taxon>
        <taxon>Methanobacteriota</taxon>
        <taxon>Stenosarchaea group</taxon>
        <taxon>Methanomicrobia</taxon>
        <taxon>Methanosarcinales</taxon>
        <taxon>Methanosarcinaceae</taxon>
        <taxon>Methanosarcina</taxon>
    </lineage>
</organism>
<feature type="domain" description="Methanogenesis regulatory protein FilR1 middle" evidence="1">
    <location>
        <begin position="127"/>
        <end position="255"/>
    </location>
</feature>
<dbReference type="SUPFAM" id="SSF46785">
    <property type="entry name" value="Winged helix' DNA-binding domain"/>
    <property type="match status" value="1"/>
</dbReference>
<dbReference type="HOGENOM" id="CLU_062767_1_1_2"/>
<dbReference type="GeneID" id="24866240"/>
<proteinExistence type="predicted"/>
<sequence>MSNSLLELIFFSEKRKNLLLFLREGPKNIEEIKTNLDTSAVAILPQIKKLRDDSLVFRTEDSYFLSPLGIAVAERMHAMMRVLNVFSRNYDYWADHAVECLPSPLKSRIGDLENCIFSEPPDWTHLFEPHREFVEKLTISRKIKGISAIFFPLYPSLFLSFAKNGADVTLLVTLPVYERIKGEYRSELREFLSLDNTCLYVCEEKIEFSHVVTDKFLSLSLPFSNGAFDHTRDVLCFDPVALKWGEDLFAYYRDRSEKITKV</sequence>
<dbReference type="RefSeq" id="WP_048044184.1">
    <property type="nucleotide sequence ID" value="NZ_CP009511.1"/>
</dbReference>
<evidence type="ECO:0000259" key="1">
    <source>
        <dbReference type="Pfam" id="PF08350"/>
    </source>
</evidence>
<protein>
    <submittedName>
        <fullName evidence="2">Transcriptional regulator, ArsR family</fullName>
    </submittedName>
</protein>
<accession>A0A0E3RCA0</accession>
<dbReference type="InterPro" id="IPR036390">
    <property type="entry name" value="WH_DNA-bd_sf"/>
</dbReference>
<name>A0A0E3RCA0_METMZ</name>
<dbReference type="AlphaFoldDB" id="A0A0E3RCA0"/>
<evidence type="ECO:0000313" key="2">
    <source>
        <dbReference type="EMBL" id="AKB62914.1"/>
    </source>
</evidence>
<dbReference type="PIRSF" id="PIRSF006692">
    <property type="entry name" value="TF_HTH_AF0396_prd"/>
    <property type="match status" value="1"/>
</dbReference>
<dbReference type="Pfam" id="PF08350">
    <property type="entry name" value="FilR1_middle"/>
    <property type="match status" value="1"/>
</dbReference>
<reference evidence="2 3" key="1">
    <citation type="submission" date="2014-07" db="EMBL/GenBank/DDBJ databases">
        <title>Methanogenic archaea and the global carbon cycle.</title>
        <authorList>
            <person name="Henriksen J.R."/>
            <person name="Luke J."/>
            <person name="Reinhart S."/>
            <person name="Benedict M.N."/>
            <person name="Youngblut N.D."/>
            <person name="Metcalf M.E."/>
            <person name="Whitaker R.J."/>
            <person name="Metcalf W.W."/>
        </authorList>
    </citation>
    <scope>NUCLEOTIDE SEQUENCE [LARGE SCALE GENOMIC DNA]</scope>
    <source>
        <strain evidence="2 3">SarPi</strain>
    </source>
</reference>
<dbReference type="Proteomes" id="UP000033116">
    <property type="component" value="Chromosome"/>
</dbReference>
<dbReference type="CDD" id="cd00090">
    <property type="entry name" value="HTH_ARSR"/>
    <property type="match status" value="1"/>
</dbReference>
<dbReference type="PATRIC" id="fig|1434115.4.peg.3716"/>
<dbReference type="InterPro" id="IPR016490">
    <property type="entry name" value="Tscrpt_reg_HTH_AF0396-typ3"/>
</dbReference>
<dbReference type="EMBL" id="CP009511">
    <property type="protein sequence ID" value="AKB62914.1"/>
    <property type="molecule type" value="Genomic_DNA"/>
</dbReference>
<gene>
    <name evidence="2" type="ORF">MSMAP_2929</name>
</gene>